<accession>A0A3N0AV02</accession>
<feature type="compositionally biased region" description="Acidic residues" evidence="1">
    <location>
        <begin position="178"/>
        <end position="188"/>
    </location>
</feature>
<evidence type="ECO:0000256" key="1">
    <source>
        <dbReference type="SAM" id="MobiDB-lite"/>
    </source>
</evidence>
<reference evidence="2 3" key="1">
    <citation type="journal article" date="2019" name="Microbiol. Resour. Announc.">
        <title>Draft Genome Sequences of Type Strains of Gordonibacter faecihominis, Paraeggerthella hongkongensis, Parvibacter caecicola,Slackia equolifaciens, Slackia faecicanis, and Slackia isoflavoniconvertens.</title>
        <authorList>
            <person name="Danylec N."/>
            <person name="Stoll D.A."/>
            <person name="Dotsch A."/>
            <person name="Huch M."/>
        </authorList>
    </citation>
    <scope>NUCLEOTIDE SEQUENCE [LARGE SCALE GENOMIC DNA]</scope>
    <source>
        <strain evidence="2 3">DSM 18785</strain>
    </source>
</reference>
<sequence>MIVKITYDDQRLDVFDTSAFTAGLPLGKANMLTNFEVRFDTMGEGGLWLAAHSYQSCVEHEDEDGEIPVARRTKGWRFLLSSAEELEHVELVVVDGEAIIKRVLGHLIDLQSFDEAAYECTGTSSAGLHARIAELYEYMQALSGEESPDIPGVDKETVDACVRAHAKAQAESDKESELEWGDVDEVGW</sequence>
<dbReference type="Proteomes" id="UP000278327">
    <property type="component" value="Unassembled WGS sequence"/>
</dbReference>
<dbReference type="RefSeq" id="WP_117283766.1">
    <property type="nucleotide sequence ID" value="NZ_JAMTCE010000004.1"/>
</dbReference>
<name>A0A3N0AV02_9ACTN</name>
<evidence type="ECO:0000313" key="2">
    <source>
        <dbReference type="EMBL" id="RNL38701.1"/>
    </source>
</evidence>
<dbReference type="AlphaFoldDB" id="A0A3N0AV02"/>
<feature type="compositionally biased region" description="Basic and acidic residues" evidence="1">
    <location>
        <begin position="168"/>
        <end position="177"/>
    </location>
</feature>
<evidence type="ECO:0000313" key="3">
    <source>
        <dbReference type="Proteomes" id="UP000278327"/>
    </source>
</evidence>
<protein>
    <submittedName>
        <fullName evidence="2">Uncharacterized protein</fullName>
    </submittedName>
</protein>
<feature type="region of interest" description="Disordered" evidence="1">
    <location>
        <begin position="166"/>
        <end position="188"/>
    </location>
</feature>
<comment type="caution">
    <text evidence="2">The sequence shown here is derived from an EMBL/GenBank/DDBJ whole genome shotgun (WGS) entry which is preliminary data.</text>
</comment>
<gene>
    <name evidence="2" type="ORF">DMP10_04440</name>
</gene>
<proteinExistence type="predicted"/>
<organism evidence="2 3">
    <name type="scientific">Adlercreutzia equolifaciens subsp. celatus DSM 18785</name>
    <dbReference type="NCBI Taxonomy" id="1121021"/>
    <lineage>
        <taxon>Bacteria</taxon>
        <taxon>Bacillati</taxon>
        <taxon>Actinomycetota</taxon>
        <taxon>Coriobacteriia</taxon>
        <taxon>Eggerthellales</taxon>
        <taxon>Eggerthellaceae</taxon>
        <taxon>Adlercreutzia</taxon>
    </lineage>
</organism>
<keyword evidence="3" id="KW-1185">Reference proteome</keyword>
<dbReference type="EMBL" id="QICA01000005">
    <property type="protein sequence ID" value="RNL38701.1"/>
    <property type="molecule type" value="Genomic_DNA"/>
</dbReference>